<dbReference type="InterPro" id="IPR038729">
    <property type="entry name" value="Rad50/SbcC_AAA"/>
</dbReference>
<dbReference type="SUPFAM" id="SSF52540">
    <property type="entry name" value="P-loop containing nucleoside triphosphate hydrolases"/>
    <property type="match status" value="1"/>
</dbReference>
<evidence type="ECO:0000259" key="1">
    <source>
        <dbReference type="Pfam" id="PF13304"/>
    </source>
</evidence>
<gene>
    <name evidence="3" type="ORF">OMM_03211</name>
</gene>
<dbReference type="AlphaFoldDB" id="A0A1V1P6S1"/>
<dbReference type="GO" id="GO:0016887">
    <property type="term" value="F:ATP hydrolysis activity"/>
    <property type="evidence" value="ECO:0007669"/>
    <property type="project" value="InterPro"/>
</dbReference>
<dbReference type="PANTHER" id="PTHR40396">
    <property type="entry name" value="ATPASE-LIKE PROTEIN"/>
    <property type="match status" value="1"/>
</dbReference>
<comment type="caution">
    <text evidence="3">The sequence shown here is derived from an EMBL/GenBank/DDBJ whole genome shotgun (WGS) entry which is preliminary data.</text>
</comment>
<dbReference type="GO" id="GO:0005524">
    <property type="term" value="F:ATP binding"/>
    <property type="evidence" value="ECO:0007669"/>
    <property type="project" value="InterPro"/>
</dbReference>
<dbReference type="Pfam" id="PF13304">
    <property type="entry name" value="AAA_21"/>
    <property type="match status" value="1"/>
</dbReference>
<evidence type="ECO:0000313" key="4">
    <source>
        <dbReference type="Proteomes" id="UP000189670"/>
    </source>
</evidence>
<dbReference type="EMBL" id="ATBP01000417">
    <property type="protein sequence ID" value="ETR70483.1"/>
    <property type="molecule type" value="Genomic_DNA"/>
</dbReference>
<dbReference type="Gene3D" id="3.40.50.300">
    <property type="entry name" value="P-loop containing nucleotide triphosphate hydrolases"/>
    <property type="match status" value="2"/>
</dbReference>
<accession>A0A1V1P6S1</accession>
<evidence type="ECO:0000259" key="2">
    <source>
        <dbReference type="Pfam" id="PF13476"/>
    </source>
</evidence>
<protein>
    <submittedName>
        <fullName evidence="3">SMC domain-containing protein</fullName>
    </submittedName>
</protein>
<proteinExistence type="predicted"/>
<evidence type="ECO:0000313" key="3">
    <source>
        <dbReference type="EMBL" id="ETR70483.1"/>
    </source>
</evidence>
<dbReference type="Pfam" id="PF13476">
    <property type="entry name" value="AAA_23"/>
    <property type="match status" value="1"/>
</dbReference>
<sequence length="447" mass="50467">MHTFKHFKNFEEINIDLSTPMTVLIGRNGSGKSNIIDGVILLAEFMKGRELKDFSDIGRGGQCEIRGGVDGCFRMGVNEFEIGFKDTIVFNETKQEISFHITATKKPDIKVEKKALLGNRNLLDLLPTNPEDLLNLLPTNQKDSKSFPDKDFLLLAGLIGGLGLIASEDKGLKVIGSFIAGLSFIEAINQGNKKRPQPFPGKSDALRLLNQYNDIYLFDIHPPKLRNYSPIGEKVLHPNGTNLSSVIYHLDQHQPEILEKILNLIKQLPEEPFEEFDFIKTDDDKDVLFALKKQNEKIKANLLSDGTLRAIAILTALETIPEGSRIIIEEIDNGIHASRTNMLINEIWKISHRRHLNVLITTHNPSTLDSLTIDQLECVLLTHYDKQSECAKLTPFFELPDVDILLQKDTLGGLVARNVIERYLDPDFHEEKKNIAFQSLKRLESIQ</sequence>
<dbReference type="Proteomes" id="UP000189670">
    <property type="component" value="Unassembled WGS sequence"/>
</dbReference>
<organism evidence="3 4">
    <name type="scientific">Candidatus Magnetoglobus multicellularis str. Araruama</name>
    <dbReference type="NCBI Taxonomy" id="890399"/>
    <lineage>
        <taxon>Bacteria</taxon>
        <taxon>Pseudomonadati</taxon>
        <taxon>Thermodesulfobacteriota</taxon>
        <taxon>Desulfobacteria</taxon>
        <taxon>Desulfobacterales</taxon>
        <taxon>Desulfobacteraceae</taxon>
        <taxon>Candidatus Magnetoglobus</taxon>
    </lineage>
</organism>
<reference evidence="4" key="1">
    <citation type="submission" date="2012-11" db="EMBL/GenBank/DDBJ databases">
        <authorList>
            <person name="Lucero-Rivera Y.E."/>
            <person name="Tovar-Ramirez D."/>
        </authorList>
    </citation>
    <scope>NUCLEOTIDE SEQUENCE [LARGE SCALE GENOMIC DNA]</scope>
    <source>
        <strain evidence="4">Araruama</strain>
    </source>
</reference>
<dbReference type="GO" id="GO:0006302">
    <property type="term" value="P:double-strand break repair"/>
    <property type="evidence" value="ECO:0007669"/>
    <property type="project" value="InterPro"/>
</dbReference>
<dbReference type="InterPro" id="IPR003959">
    <property type="entry name" value="ATPase_AAA_core"/>
</dbReference>
<feature type="domain" description="Rad50/SbcC-type AAA" evidence="2">
    <location>
        <begin position="5"/>
        <end position="106"/>
    </location>
</feature>
<name>A0A1V1P6S1_9BACT</name>
<feature type="domain" description="ATPase AAA-type core" evidence="1">
    <location>
        <begin position="245"/>
        <end position="369"/>
    </location>
</feature>
<dbReference type="PIRSF" id="PIRSF029347">
    <property type="entry name" value="RecF"/>
    <property type="match status" value="1"/>
</dbReference>
<dbReference type="InterPro" id="IPR014555">
    <property type="entry name" value="RecF-like"/>
</dbReference>
<dbReference type="InterPro" id="IPR027417">
    <property type="entry name" value="P-loop_NTPase"/>
</dbReference>
<dbReference type="PANTHER" id="PTHR40396:SF1">
    <property type="entry name" value="ATPASE AAA-TYPE CORE DOMAIN-CONTAINING PROTEIN"/>
    <property type="match status" value="1"/>
</dbReference>